<evidence type="ECO:0000313" key="3">
    <source>
        <dbReference type="Proteomes" id="UP000026961"/>
    </source>
</evidence>
<keyword evidence="1" id="KW-0732">Signal</keyword>
<sequence length="126" mass="12885">MATSTSAAVKMAAAVLCLMVALTVAAGQLTTTAAAATSTRVDDHVVEDDDDATPTTLQQLETRLTDDQDLADLLDGGDGAATICPSNCQKCLVKCAGTCVADIVSPPTFVACFLKCAVVKLCFAKV</sequence>
<proteinExistence type="predicted"/>
<accession>A0A0E0B2T9</accession>
<evidence type="ECO:0000313" key="2">
    <source>
        <dbReference type="EnsemblPlants" id="OGLUM09G10250.1"/>
    </source>
</evidence>
<feature type="chain" id="PRO_5002354119" evidence="1">
    <location>
        <begin position="28"/>
        <end position="126"/>
    </location>
</feature>
<keyword evidence="3" id="KW-1185">Reference proteome</keyword>
<reference evidence="2" key="2">
    <citation type="submission" date="2018-05" db="EMBL/GenBank/DDBJ databases">
        <title>OgluRS3 (Oryza glumaepatula Reference Sequence Version 3).</title>
        <authorList>
            <person name="Zhang J."/>
            <person name="Kudrna D."/>
            <person name="Lee S."/>
            <person name="Talag J."/>
            <person name="Welchert J."/>
            <person name="Wing R.A."/>
        </authorList>
    </citation>
    <scope>NUCLEOTIDE SEQUENCE [LARGE SCALE GENOMIC DNA]</scope>
</reference>
<protein>
    <submittedName>
        <fullName evidence="2">Uncharacterized protein</fullName>
    </submittedName>
</protein>
<dbReference type="Gramene" id="OGLUM09G10250.1">
    <property type="protein sequence ID" value="OGLUM09G10250.1"/>
    <property type="gene ID" value="OGLUM09G10250"/>
</dbReference>
<feature type="signal peptide" evidence="1">
    <location>
        <begin position="1"/>
        <end position="27"/>
    </location>
</feature>
<dbReference type="AlphaFoldDB" id="A0A0E0B2T9"/>
<dbReference type="HOGENOM" id="CLU_1952136_0_0_1"/>
<name>A0A0E0B2T9_9ORYZ</name>
<reference evidence="2" key="1">
    <citation type="submission" date="2015-04" db="UniProtKB">
        <authorList>
            <consortium name="EnsemblPlants"/>
        </authorList>
    </citation>
    <scope>IDENTIFICATION</scope>
</reference>
<dbReference type="EnsemblPlants" id="OGLUM09G10250.1">
    <property type="protein sequence ID" value="OGLUM09G10250.1"/>
    <property type="gene ID" value="OGLUM09G10250"/>
</dbReference>
<organism evidence="2">
    <name type="scientific">Oryza glumipatula</name>
    <dbReference type="NCBI Taxonomy" id="40148"/>
    <lineage>
        <taxon>Eukaryota</taxon>
        <taxon>Viridiplantae</taxon>
        <taxon>Streptophyta</taxon>
        <taxon>Embryophyta</taxon>
        <taxon>Tracheophyta</taxon>
        <taxon>Spermatophyta</taxon>
        <taxon>Magnoliopsida</taxon>
        <taxon>Liliopsida</taxon>
        <taxon>Poales</taxon>
        <taxon>Poaceae</taxon>
        <taxon>BOP clade</taxon>
        <taxon>Oryzoideae</taxon>
        <taxon>Oryzeae</taxon>
        <taxon>Oryzinae</taxon>
        <taxon>Oryza</taxon>
    </lineage>
</organism>
<dbReference type="Proteomes" id="UP000026961">
    <property type="component" value="Chromosome 9"/>
</dbReference>
<evidence type="ECO:0000256" key="1">
    <source>
        <dbReference type="SAM" id="SignalP"/>
    </source>
</evidence>